<keyword evidence="2" id="KW-0732">Signal</keyword>
<dbReference type="EMBL" id="CM000608">
    <property type="protein sequence ID" value="EEC49417.1"/>
    <property type="molecule type" value="Genomic_DNA"/>
</dbReference>
<dbReference type="Proteomes" id="UP000000759">
    <property type="component" value="Chromosome 5"/>
</dbReference>
<keyword evidence="1" id="KW-0175">Coiled coil</keyword>
<dbReference type="PaxDb" id="2850-Phatr34270"/>
<reference evidence="3 4" key="1">
    <citation type="journal article" date="2008" name="Nature">
        <title>The Phaeodactylum genome reveals the evolutionary history of diatom genomes.</title>
        <authorList>
            <person name="Bowler C."/>
            <person name="Allen A.E."/>
            <person name="Badger J.H."/>
            <person name="Grimwood J."/>
            <person name="Jabbari K."/>
            <person name="Kuo A."/>
            <person name="Maheswari U."/>
            <person name="Martens C."/>
            <person name="Maumus F."/>
            <person name="Otillar R.P."/>
            <person name="Rayko E."/>
            <person name="Salamov A."/>
            <person name="Vandepoele K."/>
            <person name="Beszteri B."/>
            <person name="Gruber A."/>
            <person name="Heijde M."/>
            <person name="Katinka M."/>
            <person name="Mock T."/>
            <person name="Valentin K."/>
            <person name="Verret F."/>
            <person name="Berges J.A."/>
            <person name="Brownlee C."/>
            <person name="Cadoret J.P."/>
            <person name="Chiovitti A."/>
            <person name="Choi C.J."/>
            <person name="Coesel S."/>
            <person name="De Martino A."/>
            <person name="Detter J.C."/>
            <person name="Durkin C."/>
            <person name="Falciatore A."/>
            <person name="Fournet J."/>
            <person name="Haruta M."/>
            <person name="Huysman M.J."/>
            <person name="Jenkins B.D."/>
            <person name="Jiroutova K."/>
            <person name="Jorgensen R.E."/>
            <person name="Joubert Y."/>
            <person name="Kaplan A."/>
            <person name="Kroger N."/>
            <person name="Kroth P.G."/>
            <person name="La Roche J."/>
            <person name="Lindquist E."/>
            <person name="Lommer M."/>
            <person name="Martin-Jezequel V."/>
            <person name="Lopez P.J."/>
            <person name="Lucas S."/>
            <person name="Mangogna M."/>
            <person name="McGinnis K."/>
            <person name="Medlin L.K."/>
            <person name="Montsant A."/>
            <person name="Oudot-Le Secq M.P."/>
            <person name="Napoli C."/>
            <person name="Obornik M."/>
            <person name="Parker M.S."/>
            <person name="Petit J.L."/>
            <person name="Porcel B.M."/>
            <person name="Poulsen N."/>
            <person name="Robison M."/>
            <person name="Rychlewski L."/>
            <person name="Rynearson T.A."/>
            <person name="Schmutz J."/>
            <person name="Shapiro H."/>
            <person name="Siaut M."/>
            <person name="Stanley M."/>
            <person name="Sussman M.R."/>
            <person name="Taylor A.R."/>
            <person name="Vardi A."/>
            <person name="von Dassow P."/>
            <person name="Vyverman W."/>
            <person name="Willis A."/>
            <person name="Wyrwicz L.S."/>
            <person name="Rokhsar D.S."/>
            <person name="Weissenbach J."/>
            <person name="Armbrust E.V."/>
            <person name="Green B.R."/>
            <person name="Van de Peer Y."/>
            <person name="Grigoriev I.V."/>
        </authorList>
    </citation>
    <scope>NUCLEOTIDE SEQUENCE [LARGE SCALE GENOMIC DNA]</scope>
    <source>
        <strain evidence="3 4">CCAP 1055/1</strain>
    </source>
</reference>
<dbReference type="eggNOG" id="ENOG502SVN4">
    <property type="taxonomic scope" value="Eukaryota"/>
</dbReference>
<evidence type="ECO:0000256" key="2">
    <source>
        <dbReference type="SAM" id="SignalP"/>
    </source>
</evidence>
<proteinExistence type="predicted"/>
<evidence type="ECO:0000256" key="1">
    <source>
        <dbReference type="SAM" id="Coils"/>
    </source>
</evidence>
<dbReference type="OrthoDB" id="41958at2759"/>
<sequence>MMRCVSTLVLLSLVTIGLSFSSTRPSSASWSRPRRATRTVVSAIPDGSAPARRAFLVGCLSSLGAFAVALPSNAIPMVTADEFNIILRDSSRSITRVEFSGPKSETVTVRLVDGTAFGIKDIVESSTDPRSPLKIAAACRESGVPSKFVELEAVLANAPKKKKLYTNQRVAEANEKEKERLARIAQDEENRLAELYRMEVAEAERLASSKK</sequence>
<keyword evidence="4" id="KW-1185">Reference proteome</keyword>
<dbReference type="AlphaFoldDB" id="B7FVK0"/>
<dbReference type="RefSeq" id="XP_002178719.1">
    <property type="nucleotide sequence ID" value="XM_002178683.1"/>
</dbReference>
<gene>
    <name evidence="3" type="ORF">PHATRDRAFT_34270</name>
</gene>
<feature type="coiled-coil region" evidence="1">
    <location>
        <begin position="167"/>
        <end position="198"/>
    </location>
</feature>
<dbReference type="InParanoid" id="B7FVK0"/>
<protein>
    <submittedName>
        <fullName evidence="3">Uncharacterized protein</fullName>
    </submittedName>
</protein>
<feature type="signal peptide" evidence="2">
    <location>
        <begin position="1"/>
        <end position="19"/>
    </location>
</feature>
<accession>B7FVK0</accession>
<dbReference type="HOGENOM" id="CLU_1306982_0_0_1"/>
<evidence type="ECO:0000313" key="4">
    <source>
        <dbReference type="Proteomes" id="UP000000759"/>
    </source>
</evidence>
<evidence type="ECO:0000313" key="3">
    <source>
        <dbReference type="EMBL" id="EEC49417.1"/>
    </source>
</evidence>
<name>B7FVK0_PHATC</name>
<dbReference type="KEGG" id="pti:PHATRDRAFT_34270"/>
<dbReference type="GeneID" id="7199733"/>
<feature type="chain" id="PRO_5002855384" evidence="2">
    <location>
        <begin position="20"/>
        <end position="211"/>
    </location>
</feature>
<organism evidence="3 4">
    <name type="scientific">Phaeodactylum tricornutum (strain CCAP 1055/1)</name>
    <dbReference type="NCBI Taxonomy" id="556484"/>
    <lineage>
        <taxon>Eukaryota</taxon>
        <taxon>Sar</taxon>
        <taxon>Stramenopiles</taxon>
        <taxon>Ochrophyta</taxon>
        <taxon>Bacillariophyta</taxon>
        <taxon>Bacillariophyceae</taxon>
        <taxon>Bacillariophycidae</taxon>
        <taxon>Naviculales</taxon>
        <taxon>Phaeodactylaceae</taxon>
        <taxon>Phaeodactylum</taxon>
    </lineage>
</organism>
<reference evidence="4" key="2">
    <citation type="submission" date="2008-08" db="EMBL/GenBank/DDBJ databases">
        <authorList>
            <consortium name="Diatom Consortium"/>
            <person name="Grigoriev I."/>
            <person name="Grimwood J."/>
            <person name="Kuo A."/>
            <person name="Otillar R.P."/>
            <person name="Salamov A."/>
            <person name="Detter J.C."/>
            <person name="Lindquist E."/>
            <person name="Shapiro H."/>
            <person name="Lucas S."/>
            <person name="Glavina del Rio T."/>
            <person name="Pitluck S."/>
            <person name="Rokhsar D."/>
            <person name="Bowler C."/>
        </authorList>
    </citation>
    <scope>GENOME REANNOTATION</scope>
    <source>
        <strain evidence="4">CCAP 1055/1</strain>
    </source>
</reference>